<feature type="non-terminal residue" evidence="1">
    <location>
        <position position="180"/>
    </location>
</feature>
<organism evidence="1 2">
    <name type="scientific">Echria macrotheca</name>
    <dbReference type="NCBI Taxonomy" id="438768"/>
    <lineage>
        <taxon>Eukaryota</taxon>
        <taxon>Fungi</taxon>
        <taxon>Dikarya</taxon>
        <taxon>Ascomycota</taxon>
        <taxon>Pezizomycotina</taxon>
        <taxon>Sordariomycetes</taxon>
        <taxon>Sordariomycetidae</taxon>
        <taxon>Sordariales</taxon>
        <taxon>Schizotheciaceae</taxon>
        <taxon>Echria</taxon>
    </lineage>
</organism>
<evidence type="ECO:0000313" key="2">
    <source>
        <dbReference type="Proteomes" id="UP001239445"/>
    </source>
</evidence>
<comment type="caution">
    <text evidence="1">The sequence shown here is derived from an EMBL/GenBank/DDBJ whole genome shotgun (WGS) entry which is preliminary data.</text>
</comment>
<evidence type="ECO:0000313" key="1">
    <source>
        <dbReference type="EMBL" id="KAK1750881.1"/>
    </source>
</evidence>
<reference evidence="1" key="1">
    <citation type="submission" date="2023-06" db="EMBL/GenBank/DDBJ databases">
        <title>Genome-scale phylogeny and comparative genomics of the fungal order Sordariales.</title>
        <authorList>
            <consortium name="Lawrence Berkeley National Laboratory"/>
            <person name="Hensen N."/>
            <person name="Bonometti L."/>
            <person name="Westerberg I."/>
            <person name="Brannstrom I.O."/>
            <person name="Guillou S."/>
            <person name="Cros-Aarteil S."/>
            <person name="Calhoun S."/>
            <person name="Haridas S."/>
            <person name="Kuo A."/>
            <person name="Mondo S."/>
            <person name="Pangilinan J."/>
            <person name="Riley R."/>
            <person name="Labutti K."/>
            <person name="Andreopoulos B."/>
            <person name="Lipzen A."/>
            <person name="Chen C."/>
            <person name="Yanf M."/>
            <person name="Daum C."/>
            <person name="Ng V."/>
            <person name="Clum A."/>
            <person name="Steindorff A."/>
            <person name="Ohm R."/>
            <person name="Martin F."/>
            <person name="Silar P."/>
            <person name="Natvig D."/>
            <person name="Lalanne C."/>
            <person name="Gautier V."/>
            <person name="Ament-Velasquez S.L."/>
            <person name="Kruys A."/>
            <person name="Hutchinson M.I."/>
            <person name="Powell A.J."/>
            <person name="Barry K."/>
            <person name="Miller A.N."/>
            <person name="Grigoriev I.V."/>
            <person name="Debuchy R."/>
            <person name="Gladieux P."/>
            <person name="Thoren M.H."/>
            <person name="Johannesson H."/>
        </authorList>
    </citation>
    <scope>NUCLEOTIDE SEQUENCE</scope>
    <source>
        <strain evidence="1">PSN4</strain>
    </source>
</reference>
<dbReference type="Gene3D" id="3.10.450.50">
    <property type="match status" value="1"/>
</dbReference>
<proteinExistence type="predicted"/>
<dbReference type="SUPFAM" id="SSF54427">
    <property type="entry name" value="NTF2-like"/>
    <property type="match status" value="1"/>
</dbReference>
<sequence>MSYPTTPAYVVDAQGWDENLLKHPMARFMLAHEAVFDAKDIPACAPYYHPSLVYTKSTGQSFTGQAAINQMHADYALFAAFTHEPVHGVFVDTPNGGHTLFGHARIFVDLPGASDATRTEADLSGRKWECRSEGAFRFEVVKDEDGPLGYRMKSMSLFADPSGILKVAVKRGLIPVEALT</sequence>
<protein>
    <recommendedName>
        <fullName evidence="3">SnoaL-like domain-containing protein</fullName>
    </recommendedName>
</protein>
<accession>A0AAJ0F172</accession>
<dbReference type="AlphaFoldDB" id="A0AAJ0F172"/>
<dbReference type="InterPro" id="IPR032710">
    <property type="entry name" value="NTF2-like_dom_sf"/>
</dbReference>
<dbReference type="Proteomes" id="UP001239445">
    <property type="component" value="Unassembled WGS sequence"/>
</dbReference>
<dbReference type="EMBL" id="MU839844">
    <property type="protein sequence ID" value="KAK1750881.1"/>
    <property type="molecule type" value="Genomic_DNA"/>
</dbReference>
<name>A0AAJ0F172_9PEZI</name>
<evidence type="ECO:0008006" key="3">
    <source>
        <dbReference type="Google" id="ProtNLM"/>
    </source>
</evidence>
<keyword evidence="2" id="KW-1185">Reference proteome</keyword>
<gene>
    <name evidence="1" type="ORF">QBC47DRAFT_392813</name>
</gene>